<feature type="region of interest" description="Disordered" evidence="1">
    <location>
        <begin position="25"/>
        <end position="50"/>
    </location>
</feature>
<sequence>MKKIITTIFLSLTILVSVSSCSLSKSPSEKDAEQNSPQSEIPQDRQSQKVQDDSISLSDYLLYASLGLNVICIFLLIFSFKKLDYLDYQITSKKNNHTKEPSRRALEQYPHSNPRREIEDMLSRFRVSDSEINRIEGIIWNRLKNYQVAQQNNAYTQNSNQSHISQSNAKKKLYASQCNSNNNTFYNVTENPCEGTVYELAVADNMAEFALYEGAVKKVIDAPDFLVSASDLQIKENHHTARTDIKGKATLKSDGSWAVETKARIIFE</sequence>
<dbReference type="HOGENOM" id="CLU_1037524_0_0_10"/>
<keyword evidence="2" id="KW-1133">Transmembrane helix</keyword>
<dbReference type="STRING" id="1433126.BN938_1716"/>
<evidence type="ECO:0000256" key="3">
    <source>
        <dbReference type="SAM" id="SignalP"/>
    </source>
</evidence>
<evidence type="ECO:0000313" key="4">
    <source>
        <dbReference type="EMBL" id="CDN31796.1"/>
    </source>
</evidence>
<proteinExistence type="predicted"/>
<evidence type="ECO:0000256" key="1">
    <source>
        <dbReference type="SAM" id="MobiDB-lite"/>
    </source>
</evidence>
<feature type="signal peptide" evidence="3">
    <location>
        <begin position="1"/>
        <end position="22"/>
    </location>
</feature>
<feature type="transmembrane region" description="Helical" evidence="2">
    <location>
        <begin position="60"/>
        <end position="80"/>
    </location>
</feature>
<dbReference type="AlphaFoldDB" id="A0A060R8H0"/>
<gene>
    <name evidence="4" type="ORF">BN938_1716</name>
</gene>
<dbReference type="KEGG" id="rbc:BN938_1716"/>
<evidence type="ECO:0000256" key="2">
    <source>
        <dbReference type="SAM" id="Phobius"/>
    </source>
</evidence>
<dbReference type="Proteomes" id="UP000027616">
    <property type="component" value="Chromosome I"/>
</dbReference>
<accession>A0A060R8H0</accession>
<dbReference type="EMBL" id="HG934468">
    <property type="protein sequence ID" value="CDN31796.1"/>
    <property type="molecule type" value="Genomic_DNA"/>
</dbReference>
<name>A0A060R8H0_9BACT</name>
<keyword evidence="2" id="KW-0472">Membrane</keyword>
<reference evidence="4 5" key="1">
    <citation type="journal article" date="2015" name="Genome Announc.">
        <title>Complete Genome Sequence of the Novel Leech Symbiont Mucinivorans hirudinis M3T.</title>
        <authorList>
            <person name="Nelson M.C."/>
            <person name="Bomar L."/>
            <person name="Graf J."/>
        </authorList>
    </citation>
    <scope>NUCLEOTIDE SEQUENCE [LARGE SCALE GENOMIC DNA]</scope>
    <source>
        <strain evidence="5">M3</strain>
    </source>
</reference>
<protein>
    <recommendedName>
        <fullName evidence="6">Lipoprotein</fullName>
    </recommendedName>
</protein>
<dbReference type="PROSITE" id="PS51257">
    <property type="entry name" value="PROKAR_LIPOPROTEIN"/>
    <property type="match status" value="1"/>
</dbReference>
<organism evidence="4 5">
    <name type="scientific">Mucinivorans hirudinis</name>
    <dbReference type="NCBI Taxonomy" id="1433126"/>
    <lineage>
        <taxon>Bacteria</taxon>
        <taxon>Pseudomonadati</taxon>
        <taxon>Bacteroidota</taxon>
        <taxon>Bacteroidia</taxon>
        <taxon>Bacteroidales</taxon>
        <taxon>Rikenellaceae</taxon>
        <taxon>Mucinivorans</taxon>
    </lineage>
</organism>
<feature type="chain" id="PRO_5001586382" description="Lipoprotein" evidence="3">
    <location>
        <begin position="23"/>
        <end position="268"/>
    </location>
</feature>
<keyword evidence="5" id="KW-1185">Reference proteome</keyword>
<keyword evidence="3" id="KW-0732">Signal</keyword>
<evidence type="ECO:0000313" key="5">
    <source>
        <dbReference type="Proteomes" id="UP000027616"/>
    </source>
</evidence>
<keyword evidence="2" id="KW-0812">Transmembrane</keyword>
<evidence type="ECO:0008006" key="6">
    <source>
        <dbReference type="Google" id="ProtNLM"/>
    </source>
</evidence>